<evidence type="ECO:0000259" key="1">
    <source>
        <dbReference type="PROSITE" id="PS50011"/>
    </source>
</evidence>
<organism evidence="2 3">
    <name type="scientific">Tulasnella calospora MUT 4182</name>
    <dbReference type="NCBI Taxonomy" id="1051891"/>
    <lineage>
        <taxon>Eukaryota</taxon>
        <taxon>Fungi</taxon>
        <taxon>Dikarya</taxon>
        <taxon>Basidiomycota</taxon>
        <taxon>Agaricomycotina</taxon>
        <taxon>Agaricomycetes</taxon>
        <taxon>Cantharellales</taxon>
        <taxon>Tulasnellaceae</taxon>
        <taxon>Tulasnella</taxon>
    </lineage>
</organism>
<dbReference type="InterPro" id="IPR000719">
    <property type="entry name" value="Prot_kinase_dom"/>
</dbReference>
<dbReference type="OrthoDB" id="26722at2759"/>
<reference evidence="3" key="2">
    <citation type="submission" date="2015-01" db="EMBL/GenBank/DDBJ databases">
        <title>Evolutionary Origins and Diversification of the Mycorrhizal Mutualists.</title>
        <authorList>
            <consortium name="DOE Joint Genome Institute"/>
            <consortium name="Mycorrhizal Genomics Consortium"/>
            <person name="Kohler A."/>
            <person name="Kuo A."/>
            <person name="Nagy L.G."/>
            <person name="Floudas D."/>
            <person name="Copeland A."/>
            <person name="Barry K.W."/>
            <person name="Cichocki N."/>
            <person name="Veneault-Fourrey C."/>
            <person name="LaButti K."/>
            <person name="Lindquist E.A."/>
            <person name="Lipzen A."/>
            <person name="Lundell T."/>
            <person name="Morin E."/>
            <person name="Murat C."/>
            <person name="Riley R."/>
            <person name="Ohm R."/>
            <person name="Sun H."/>
            <person name="Tunlid A."/>
            <person name="Henrissat B."/>
            <person name="Grigoriev I.V."/>
            <person name="Hibbett D.S."/>
            <person name="Martin F."/>
        </authorList>
    </citation>
    <scope>NUCLEOTIDE SEQUENCE [LARGE SCALE GENOMIC DNA]</scope>
    <source>
        <strain evidence="3">MUT 4182</strain>
    </source>
</reference>
<feature type="domain" description="Protein kinase" evidence="1">
    <location>
        <begin position="1"/>
        <end position="171"/>
    </location>
</feature>
<sequence length="171" mass="19001">MYFVSPFISNGTLVEYIAEHPDINRIRLLCETADAVRYLHKEGVIHGDIKAGNILIDDNGNSLLCDFGLTKTAESRTSTAMRGAGTFRWQSPELWDNAPKSFESDVYAFGMTIAEVLTGEVPFHDLTNDMAVMYAVMLKDERPSKIPAESSSGISYENVWDVASACWVRTP</sequence>
<dbReference type="GO" id="GO:0004674">
    <property type="term" value="F:protein serine/threonine kinase activity"/>
    <property type="evidence" value="ECO:0007669"/>
    <property type="project" value="TreeGrafter"/>
</dbReference>
<dbReference type="PANTHER" id="PTHR44329">
    <property type="entry name" value="SERINE/THREONINE-PROTEIN KINASE TNNI3K-RELATED"/>
    <property type="match status" value="1"/>
</dbReference>
<dbReference type="AlphaFoldDB" id="A0A0C3QI90"/>
<dbReference type="HOGENOM" id="CLU_000288_7_18_1"/>
<proteinExistence type="predicted"/>
<dbReference type="PANTHER" id="PTHR44329:SF214">
    <property type="entry name" value="PROTEIN KINASE DOMAIN-CONTAINING PROTEIN"/>
    <property type="match status" value="1"/>
</dbReference>
<evidence type="ECO:0000313" key="3">
    <source>
        <dbReference type="Proteomes" id="UP000054248"/>
    </source>
</evidence>
<dbReference type="GO" id="GO:0005524">
    <property type="term" value="F:ATP binding"/>
    <property type="evidence" value="ECO:0007669"/>
    <property type="project" value="InterPro"/>
</dbReference>
<name>A0A0C3QI90_9AGAM</name>
<dbReference type="STRING" id="1051891.A0A0C3QI90"/>
<dbReference type="SUPFAM" id="SSF56112">
    <property type="entry name" value="Protein kinase-like (PK-like)"/>
    <property type="match status" value="1"/>
</dbReference>
<evidence type="ECO:0000313" key="2">
    <source>
        <dbReference type="EMBL" id="KIO31725.1"/>
    </source>
</evidence>
<protein>
    <recommendedName>
        <fullName evidence="1">Protein kinase domain-containing protein</fullName>
    </recommendedName>
</protein>
<dbReference type="Gene3D" id="1.10.510.10">
    <property type="entry name" value="Transferase(Phosphotransferase) domain 1"/>
    <property type="match status" value="1"/>
</dbReference>
<dbReference type="InterPro" id="IPR008271">
    <property type="entry name" value="Ser/Thr_kinase_AS"/>
</dbReference>
<dbReference type="SMART" id="SM00220">
    <property type="entry name" value="S_TKc"/>
    <property type="match status" value="1"/>
</dbReference>
<dbReference type="Proteomes" id="UP000054248">
    <property type="component" value="Unassembled WGS sequence"/>
</dbReference>
<gene>
    <name evidence="2" type="ORF">M407DRAFT_217758</name>
</gene>
<keyword evidence="3" id="KW-1185">Reference proteome</keyword>
<reference evidence="2 3" key="1">
    <citation type="submission" date="2014-04" db="EMBL/GenBank/DDBJ databases">
        <authorList>
            <consortium name="DOE Joint Genome Institute"/>
            <person name="Kuo A."/>
            <person name="Girlanda M."/>
            <person name="Perotto S."/>
            <person name="Kohler A."/>
            <person name="Nagy L.G."/>
            <person name="Floudas D."/>
            <person name="Copeland A."/>
            <person name="Barry K.W."/>
            <person name="Cichocki N."/>
            <person name="Veneault-Fourrey C."/>
            <person name="LaButti K."/>
            <person name="Lindquist E.A."/>
            <person name="Lipzen A."/>
            <person name="Lundell T."/>
            <person name="Morin E."/>
            <person name="Murat C."/>
            <person name="Sun H."/>
            <person name="Tunlid A."/>
            <person name="Henrissat B."/>
            <person name="Grigoriev I.V."/>
            <person name="Hibbett D.S."/>
            <person name="Martin F."/>
            <person name="Nordberg H.P."/>
            <person name="Cantor M.N."/>
            <person name="Hua S.X."/>
        </authorList>
    </citation>
    <scope>NUCLEOTIDE SEQUENCE [LARGE SCALE GENOMIC DNA]</scope>
    <source>
        <strain evidence="2 3">MUT 4182</strain>
    </source>
</reference>
<dbReference type="InterPro" id="IPR011009">
    <property type="entry name" value="Kinase-like_dom_sf"/>
</dbReference>
<dbReference type="PROSITE" id="PS00108">
    <property type="entry name" value="PROTEIN_KINASE_ST"/>
    <property type="match status" value="1"/>
</dbReference>
<dbReference type="EMBL" id="KN822960">
    <property type="protein sequence ID" value="KIO31725.1"/>
    <property type="molecule type" value="Genomic_DNA"/>
</dbReference>
<dbReference type="Pfam" id="PF00069">
    <property type="entry name" value="Pkinase"/>
    <property type="match status" value="1"/>
</dbReference>
<dbReference type="PROSITE" id="PS50011">
    <property type="entry name" value="PROTEIN_KINASE_DOM"/>
    <property type="match status" value="1"/>
</dbReference>
<accession>A0A0C3QI90</accession>
<dbReference type="InterPro" id="IPR051681">
    <property type="entry name" value="Ser/Thr_Kinases-Pseudokinases"/>
</dbReference>